<evidence type="ECO:0000256" key="4">
    <source>
        <dbReference type="ARBA" id="ARBA00023125"/>
    </source>
</evidence>
<name>A0A3M9XMS3_9HYPH</name>
<keyword evidence="5" id="KW-0233">DNA recombination</keyword>
<dbReference type="InterPro" id="IPR002559">
    <property type="entry name" value="Transposase_11"/>
</dbReference>
<evidence type="ECO:0000313" key="8">
    <source>
        <dbReference type="EMBL" id="RNJ49022.1"/>
    </source>
</evidence>
<dbReference type="Pfam" id="PF05598">
    <property type="entry name" value="DUF772"/>
    <property type="match status" value="1"/>
</dbReference>
<dbReference type="PANTHER" id="PTHR35604">
    <property type="entry name" value="TRANSPOSASE INSH FOR INSERTION SEQUENCE ELEMENT IS5A-RELATED"/>
    <property type="match status" value="1"/>
</dbReference>
<evidence type="ECO:0000259" key="7">
    <source>
        <dbReference type="Pfam" id="PF05598"/>
    </source>
</evidence>
<sequence length="323" mass="35842">MIMPKRRVGQLDFVDGLIAQRSLSRPSALMEIAGLVDWAPFEKLLNALPVAARGEPSYPALVMFKALLLQRWHGLSDPEMEAALADRLSFMAFAGLSVGDPTPDHSTIWRFREKLGVHGLLDKLLAEANRQIAAAGLMVRQGTMIDATLVTSAARRPRMDEGKTSATDKEARFGTTNERGRFAFGYKMHVAVDAGSGLVRNMKLTPANVQDVAVAPQLLDHADGVVYADRGYDSDGLRAELGRRDLGDGLMRRRRGRPLTAAEILRNHELSLTRRAVESLFGTMKRTYRLGRMRAFTQSRNVADLTLFCLAFNLRRWRVLAAP</sequence>
<comment type="caution">
    <text evidence="8">The sequence shown here is derived from an EMBL/GenBank/DDBJ whole genome shotgun (WGS) entry which is preliminary data.</text>
</comment>
<dbReference type="Pfam" id="PF01609">
    <property type="entry name" value="DDE_Tnp_1"/>
    <property type="match status" value="1"/>
</dbReference>
<dbReference type="GO" id="GO:0003677">
    <property type="term" value="F:DNA binding"/>
    <property type="evidence" value="ECO:0007669"/>
    <property type="project" value="UniProtKB-KW"/>
</dbReference>
<dbReference type="GO" id="GO:0004803">
    <property type="term" value="F:transposase activity"/>
    <property type="evidence" value="ECO:0007669"/>
    <property type="project" value="InterPro"/>
</dbReference>
<dbReference type="GO" id="GO:0006313">
    <property type="term" value="P:DNA transposition"/>
    <property type="evidence" value="ECO:0007669"/>
    <property type="project" value="InterPro"/>
</dbReference>
<feature type="domain" description="Transposase IS4-like" evidence="6">
    <location>
        <begin position="141"/>
        <end position="314"/>
    </location>
</feature>
<gene>
    <name evidence="8" type="ORF">D1O30_04755</name>
    <name evidence="9" type="ORF">D1O30_05905</name>
</gene>
<dbReference type="Proteomes" id="UP000268623">
    <property type="component" value="Unassembled WGS sequence"/>
</dbReference>
<evidence type="ECO:0000256" key="5">
    <source>
        <dbReference type="ARBA" id="ARBA00023172"/>
    </source>
</evidence>
<dbReference type="OrthoDB" id="9774608at2"/>
<evidence type="ECO:0000313" key="9">
    <source>
        <dbReference type="EMBL" id="RNJ49200.1"/>
    </source>
</evidence>
<evidence type="ECO:0000256" key="2">
    <source>
        <dbReference type="ARBA" id="ARBA00010075"/>
    </source>
</evidence>
<dbReference type="InterPro" id="IPR008490">
    <property type="entry name" value="Transposase_InsH_N"/>
</dbReference>
<accession>A0A3M9XMS3</accession>
<reference evidence="8 10" key="1">
    <citation type="submission" date="2018-08" db="EMBL/GenBank/DDBJ databases">
        <title>Genome sequence of Methylocystis hirsuta CSC1, a methanotroph able to accumulate PHAs.</title>
        <authorList>
            <person name="Bordel S."/>
            <person name="Rodriguez E."/>
            <person name="Gancedo J."/>
            <person name="Munoz R."/>
        </authorList>
    </citation>
    <scope>NUCLEOTIDE SEQUENCE [LARGE SCALE GENOMIC DNA]</scope>
    <source>
        <strain evidence="8 10">CSC1</strain>
    </source>
</reference>
<comment type="function">
    <text evidence="1">Involved in the transposition of the insertion sequence IS5.</text>
</comment>
<evidence type="ECO:0000256" key="3">
    <source>
        <dbReference type="ARBA" id="ARBA00022578"/>
    </source>
</evidence>
<proteinExistence type="inferred from homology"/>
<keyword evidence="4" id="KW-0238">DNA-binding</keyword>
<keyword evidence="3" id="KW-0815">Transposition</keyword>
<comment type="similarity">
    <text evidence="2">Belongs to the transposase 11 family.</text>
</comment>
<organism evidence="8 10">
    <name type="scientific">Methylocystis hirsuta</name>
    <dbReference type="NCBI Taxonomy" id="369798"/>
    <lineage>
        <taxon>Bacteria</taxon>
        <taxon>Pseudomonadati</taxon>
        <taxon>Pseudomonadota</taxon>
        <taxon>Alphaproteobacteria</taxon>
        <taxon>Hyphomicrobiales</taxon>
        <taxon>Methylocystaceae</taxon>
        <taxon>Methylocystis</taxon>
    </lineage>
</organism>
<dbReference type="EMBL" id="QWDD01000001">
    <property type="protein sequence ID" value="RNJ49022.1"/>
    <property type="molecule type" value="Genomic_DNA"/>
</dbReference>
<keyword evidence="10" id="KW-1185">Reference proteome</keyword>
<evidence type="ECO:0000313" key="10">
    <source>
        <dbReference type="Proteomes" id="UP000268623"/>
    </source>
</evidence>
<evidence type="ECO:0000256" key="1">
    <source>
        <dbReference type="ARBA" id="ARBA00003544"/>
    </source>
</evidence>
<dbReference type="PANTHER" id="PTHR35604:SF2">
    <property type="entry name" value="TRANSPOSASE INSH FOR INSERTION SEQUENCE ELEMENT IS5A-RELATED"/>
    <property type="match status" value="1"/>
</dbReference>
<protein>
    <submittedName>
        <fullName evidence="8">IS5 family transposase</fullName>
    </submittedName>
</protein>
<evidence type="ECO:0000259" key="6">
    <source>
        <dbReference type="Pfam" id="PF01609"/>
    </source>
</evidence>
<feature type="domain" description="Transposase InsH N-terminal" evidence="7">
    <location>
        <begin position="23"/>
        <end position="114"/>
    </location>
</feature>
<dbReference type="EMBL" id="QWDD01000001">
    <property type="protein sequence ID" value="RNJ49200.1"/>
    <property type="molecule type" value="Genomic_DNA"/>
</dbReference>
<dbReference type="InterPro" id="IPR047959">
    <property type="entry name" value="Transpos_IS5"/>
</dbReference>
<dbReference type="NCBIfam" id="NF033581">
    <property type="entry name" value="transpos_IS5_4"/>
    <property type="match status" value="1"/>
</dbReference>
<dbReference type="AlphaFoldDB" id="A0A3M9XMS3"/>